<keyword evidence="3" id="KW-1185">Reference proteome</keyword>
<organism evidence="2 3">
    <name type="scientific">Saccharibacillus alkalitolerans</name>
    <dbReference type="NCBI Taxonomy" id="2705290"/>
    <lineage>
        <taxon>Bacteria</taxon>
        <taxon>Bacillati</taxon>
        <taxon>Bacillota</taxon>
        <taxon>Bacilli</taxon>
        <taxon>Bacillales</taxon>
        <taxon>Paenibacillaceae</taxon>
        <taxon>Saccharibacillus</taxon>
    </lineage>
</organism>
<evidence type="ECO:0000256" key="1">
    <source>
        <dbReference type="SAM" id="MobiDB-lite"/>
    </source>
</evidence>
<evidence type="ECO:0000313" key="3">
    <source>
        <dbReference type="Proteomes" id="UP000800303"/>
    </source>
</evidence>
<comment type="caution">
    <text evidence="2">The sequence shown here is derived from an EMBL/GenBank/DDBJ whole genome shotgun (WGS) entry which is preliminary data.</text>
</comment>
<feature type="region of interest" description="Disordered" evidence="1">
    <location>
        <begin position="192"/>
        <end position="212"/>
    </location>
</feature>
<evidence type="ECO:0000313" key="2">
    <source>
        <dbReference type="EMBL" id="NGZ75128.1"/>
    </source>
</evidence>
<reference evidence="2 3" key="1">
    <citation type="submission" date="2020-01" db="EMBL/GenBank/DDBJ databases">
        <title>Polyphasic characterisation and genomic insights into a novel alkali tolerant bacterium VR-M41.</title>
        <authorList>
            <person name="Vemuluri V.R."/>
        </authorList>
    </citation>
    <scope>NUCLEOTIDE SEQUENCE [LARGE SCALE GENOMIC DNA]</scope>
    <source>
        <strain evidence="2 3">VR-M41</strain>
    </source>
</reference>
<protein>
    <submittedName>
        <fullName evidence="2">Uncharacterized protein</fullName>
    </submittedName>
</protein>
<accession>A0ABX0F2B0</accession>
<dbReference type="EMBL" id="JAAFGS010000002">
    <property type="protein sequence ID" value="NGZ75128.1"/>
    <property type="molecule type" value="Genomic_DNA"/>
</dbReference>
<dbReference type="Proteomes" id="UP000800303">
    <property type="component" value="Unassembled WGS sequence"/>
</dbReference>
<sequence>MSLAAVPFPALPSSAGRITAIHPLPHRTALASDELSAPVGAAASAASAAPCPLAEPNAESAELCELLAVNDRAELLQVSPLRGGIRILSALNIPEFDPLKPIQIVVDAYGRYAAVSNRYGRYAAVYALPEGPIEKTAELLTLDRGSYYTDKSRFPLAFAELEKRTLLIHGSDWNRVELTELPSLRPLAERAFPGRDEAGEASETAEADSPTLPELNYFHGGLLTSPDGSRIADTGWVWQPVGLLAAWSLREWLDDPWASENGESLKHFFQTEDWDMPAAWIDNERLAAWGRVDTDILDEEDYQEIGSEPVIAIHDARTGSVSLVARDVPPYLRSTAFVPSSECFPYPLGGMAAAENRLFFWGRGVPLHIWALPQVGAVSADLADSRPETAVESAASNSAARALPDSAPHPVTEIEFHDAVYHPEAKLFIDLQADGRMQAFRLSDADASSREN</sequence>
<name>A0ABX0F2B0_9BACL</name>
<dbReference type="RefSeq" id="WP_166273548.1">
    <property type="nucleotide sequence ID" value="NZ_JAAFGS010000002.1"/>
</dbReference>
<proteinExistence type="predicted"/>
<gene>
    <name evidence="2" type="ORF">GYN08_07345</name>
</gene>